<dbReference type="InterPro" id="IPR001647">
    <property type="entry name" value="HTH_TetR"/>
</dbReference>
<dbReference type="SUPFAM" id="SSF48498">
    <property type="entry name" value="Tetracyclin repressor-like, C-terminal domain"/>
    <property type="match status" value="1"/>
</dbReference>
<dbReference type="PROSITE" id="PS50977">
    <property type="entry name" value="HTH_TETR_2"/>
    <property type="match status" value="1"/>
</dbReference>
<dbReference type="Pfam" id="PF17938">
    <property type="entry name" value="TetR_C_29"/>
    <property type="match status" value="1"/>
</dbReference>
<feature type="DNA-binding region" description="H-T-H motif" evidence="2">
    <location>
        <begin position="48"/>
        <end position="67"/>
    </location>
</feature>
<dbReference type="InterPro" id="IPR041474">
    <property type="entry name" value="NicS_C"/>
</dbReference>
<evidence type="ECO:0000256" key="1">
    <source>
        <dbReference type="ARBA" id="ARBA00023125"/>
    </source>
</evidence>
<dbReference type="Proteomes" id="UP000244810">
    <property type="component" value="Unassembled WGS sequence"/>
</dbReference>
<evidence type="ECO:0000256" key="2">
    <source>
        <dbReference type="PROSITE-ProRule" id="PRU00335"/>
    </source>
</evidence>
<dbReference type="SUPFAM" id="SSF46689">
    <property type="entry name" value="Homeodomain-like"/>
    <property type="match status" value="1"/>
</dbReference>
<dbReference type="AlphaFoldDB" id="A0A2T7USV3"/>
<comment type="caution">
    <text evidence="5">The sequence shown here is derived from an EMBL/GenBank/DDBJ whole genome shotgun (WGS) entry which is preliminary data.</text>
</comment>
<accession>A0A2T7USV3</accession>
<dbReference type="InterPro" id="IPR050109">
    <property type="entry name" value="HTH-type_TetR-like_transc_reg"/>
</dbReference>
<feature type="region of interest" description="Disordered" evidence="3">
    <location>
        <begin position="1"/>
        <end position="23"/>
    </location>
</feature>
<sequence>MDNAMSEAAATAKKSARAKRKNDPEAVRQDLLQVAIQEFAEHGLAGARVDRIAANSRASKMMLYYYFDNKEGLYIAALEQSYIQIREAERDLDVDSLPPLAALRSFIRFTFERHQKNPEYVRLVVNENLAFGEHIRKSEKLRNLNAFAMEKVRSIFARGVADGTLRPGIDPTHFFMTVGALSFYQVSNKYTFASVFEVDMDTKAALDERLHQITELLVHGVSRRPED</sequence>
<evidence type="ECO:0000259" key="4">
    <source>
        <dbReference type="PROSITE" id="PS50977"/>
    </source>
</evidence>
<dbReference type="PANTHER" id="PTHR30328:SF54">
    <property type="entry name" value="HTH-TYPE TRANSCRIPTIONAL REPRESSOR SCO4008"/>
    <property type="match status" value="1"/>
</dbReference>
<dbReference type="PRINTS" id="PR00455">
    <property type="entry name" value="HTHTETR"/>
</dbReference>
<gene>
    <name evidence="5" type="ORF">DDE23_09455</name>
</gene>
<proteinExistence type="predicted"/>
<evidence type="ECO:0000313" key="5">
    <source>
        <dbReference type="EMBL" id="PVE47661.1"/>
    </source>
</evidence>
<dbReference type="Pfam" id="PF00440">
    <property type="entry name" value="TetR_N"/>
    <property type="match status" value="1"/>
</dbReference>
<dbReference type="InterPro" id="IPR009057">
    <property type="entry name" value="Homeodomain-like_sf"/>
</dbReference>
<reference evidence="5 6" key="1">
    <citation type="journal article" date="2011" name="Syst. Appl. Microbiol.">
        <title>Defluviimonas denitrificans gen. nov., sp. nov., and Pararhodobacter aggregans gen. nov., sp. nov., non-phototrophic Rhodobacteraceae from the biofilter of a marine aquaculture.</title>
        <authorList>
            <person name="Foesel B.U."/>
            <person name="Drake H.L."/>
            <person name="Schramm A."/>
        </authorList>
    </citation>
    <scope>NUCLEOTIDE SEQUENCE [LARGE SCALE GENOMIC DNA]</scope>
    <source>
        <strain evidence="5 6">D1-19</strain>
    </source>
</reference>
<dbReference type="OrthoDB" id="2356263at2"/>
<keyword evidence="1 2" id="KW-0238">DNA-binding</keyword>
<evidence type="ECO:0000313" key="6">
    <source>
        <dbReference type="Proteomes" id="UP000244810"/>
    </source>
</evidence>
<dbReference type="InterPro" id="IPR036271">
    <property type="entry name" value="Tet_transcr_reg_TetR-rel_C_sf"/>
</dbReference>
<feature type="domain" description="HTH tetR-type" evidence="4">
    <location>
        <begin position="25"/>
        <end position="85"/>
    </location>
</feature>
<name>A0A2T7USV3_9RHOB</name>
<organism evidence="5 6">
    <name type="scientific">Pararhodobacter aggregans</name>
    <dbReference type="NCBI Taxonomy" id="404875"/>
    <lineage>
        <taxon>Bacteria</taxon>
        <taxon>Pseudomonadati</taxon>
        <taxon>Pseudomonadota</taxon>
        <taxon>Alphaproteobacteria</taxon>
        <taxon>Rhodobacterales</taxon>
        <taxon>Paracoccaceae</taxon>
        <taxon>Pararhodobacter</taxon>
    </lineage>
</organism>
<dbReference type="EMBL" id="QDDR01000004">
    <property type="protein sequence ID" value="PVE47661.1"/>
    <property type="molecule type" value="Genomic_DNA"/>
</dbReference>
<protein>
    <submittedName>
        <fullName evidence="5">TetR family transcriptional regulator</fullName>
    </submittedName>
</protein>
<keyword evidence="6" id="KW-1185">Reference proteome</keyword>
<evidence type="ECO:0000256" key="3">
    <source>
        <dbReference type="SAM" id="MobiDB-lite"/>
    </source>
</evidence>
<dbReference type="Gene3D" id="1.10.357.10">
    <property type="entry name" value="Tetracycline Repressor, domain 2"/>
    <property type="match status" value="1"/>
</dbReference>
<dbReference type="PANTHER" id="PTHR30328">
    <property type="entry name" value="TRANSCRIPTIONAL REPRESSOR"/>
    <property type="match status" value="1"/>
</dbReference>
<dbReference type="GO" id="GO:0003677">
    <property type="term" value="F:DNA binding"/>
    <property type="evidence" value="ECO:0007669"/>
    <property type="project" value="UniProtKB-UniRule"/>
</dbReference>